<dbReference type="Pfam" id="PF13384">
    <property type="entry name" value="HTH_23"/>
    <property type="match status" value="1"/>
</dbReference>
<proteinExistence type="predicted"/>
<dbReference type="AlphaFoldDB" id="A0A9D7LQX2"/>
<organism evidence="1 2">
    <name type="scientific">Candidatus Dechloromonas phosphorivorans</name>
    <dbReference type="NCBI Taxonomy" id="2899244"/>
    <lineage>
        <taxon>Bacteria</taxon>
        <taxon>Pseudomonadati</taxon>
        <taxon>Pseudomonadota</taxon>
        <taxon>Betaproteobacteria</taxon>
        <taxon>Rhodocyclales</taxon>
        <taxon>Azonexaceae</taxon>
        <taxon>Dechloromonas</taxon>
    </lineage>
</organism>
<dbReference type="Gene3D" id="1.10.10.60">
    <property type="entry name" value="Homeodomain-like"/>
    <property type="match status" value="1"/>
</dbReference>
<dbReference type="EMBL" id="JADKBR010000001">
    <property type="protein sequence ID" value="MBK8889513.1"/>
    <property type="molecule type" value="Genomic_DNA"/>
</dbReference>
<reference evidence="1" key="1">
    <citation type="submission" date="2020-10" db="EMBL/GenBank/DDBJ databases">
        <title>Connecting structure to function with the recovery of over 1000 high-quality activated sludge metagenome-assembled genomes encoding full-length rRNA genes using long-read sequencing.</title>
        <authorList>
            <person name="Singleton C.M."/>
            <person name="Petriglieri F."/>
            <person name="Kristensen J.M."/>
            <person name="Kirkegaard R.H."/>
            <person name="Michaelsen T.Y."/>
            <person name="Andersen M.H."/>
            <person name="Karst S.M."/>
            <person name="Dueholm M.S."/>
            <person name="Nielsen P.H."/>
            <person name="Albertsen M."/>
        </authorList>
    </citation>
    <scope>NUCLEOTIDE SEQUENCE</scope>
    <source>
        <strain evidence="1">OdNE_18-Q3-R46-58_BAT3C.305</strain>
    </source>
</reference>
<accession>A0A9D7LQX2</accession>
<comment type="caution">
    <text evidence="1">The sequence shown here is derived from an EMBL/GenBank/DDBJ whole genome shotgun (WGS) entry which is preliminary data.</text>
</comment>
<gene>
    <name evidence="1" type="ORF">IPN75_03485</name>
</gene>
<evidence type="ECO:0000313" key="1">
    <source>
        <dbReference type="EMBL" id="MBK8889513.1"/>
    </source>
</evidence>
<dbReference type="Proteomes" id="UP000808146">
    <property type="component" value="Unassembled WGS sequence"/>
</dbReference>
<evidence type="ECO:0000313" key="2">
    <source>
        <dbReference type="Proteomes" id="UP000808146"/>
    </source>
</evidence>
<protein>
    <submittedName>
        <fullName evidence="1">Helix-turn-helix domain-containing protein</fullName>
    </submittedName>
</protein>
<name>A0A9D7LQX2_9RHOO</name>
<sequence length="136" mass="14598">MGKKPTSKQTRALPLLASGLSGAETAKIVGVKPSTVSQWLNHCPDFMESLEELRGAGMRQAMGQLQGTLTEAVDELRRILTTSKTDAVRLKAAQFIIEAYGITKERNQAHLDPVSRAELAVVGDILKGLVGNRATA</sequence>